<comment type="caution">
    <text evidence="1">The sequence shown here is derived from an EMBL/GenBank/DDBJ whole genome shotgun (WGS) entry which is preliminary data.</text>
</comment>
<accession>A0AC61R9A6</accession>
<dbReference type="EMBL" id="SRYG01000005">
    <property type="protein sequence ID" value="TGY66633.1"/>
    <property type="molecule type" value="Genomic_DNA"/>
</dbReference>
<name>A0AC61R9A6_9FIRM</name>
<evidence type="ECO:0000313" key="2">
    <source>
        <dbReference type="Proteomes" id="UP000308836"/>
    </source>
</evidence>
<proteinExistence type="predicted"/>
<gene>
    <name evidence="1" type="ORF">E5336_03665</name>
</gene>
<keyword evidence="2" id="KW-1185">Reference proteome</keyword>
<organism evidence="1 2">
    <name type="scientific">Dubosiella muris</name>
    <dbReference type="NCBI Taxonomy" id="3038133"/>
    <lineage>
        <taxon>Bacteria</taxon>
        <taxon>Bacillati</taxon>
        <taxon>Bacillota</taxon>
        <taxon>Erysipelotrichia</taxon>
        <taxon>Erysipelotrichales</taxon>
        <taxon>Erysipelotrichaceae</taxon>
        <taxon>Dubosiella</taxon>
    </lineage>
</organism>
<dbReference type="Proteomes" id="UP000308836">
    <property type="component" value="Unassembled WGS sequence"/>
</dbReference>
<evidence type="ECO:0000313" key="1">
    <source>
        <dbReference type="EMBL" id="TGY66633.1"/>
    </source>
</evidence>
<sequence>MNQWIETRNLFYDKNTWTKTELARESALSLAGLTKHLAKLLEHGDIICPGVAGSTGGRPSKRYVLNPDRSHILCVMLQKQALECLSYRILALDGNVVEEERVESGQITLDFLLECIGRACLRDPLVDLVVLSFPGVCSHGVLEVGDLKQLLGVDLKAAIEARFSVECRIENDVNCACIGYARARRCANVAFLFLPENAPVGCGLVLNGRLYNGHRHFAGELRYLPFEPRSIDRFVETLACVVAPAVIAIFDETGVRAAIHWRTVPLSYRPCLDWVPDMAPFVWDGLFTIAIDALKKRTMERKEDL</sequence>
<protein>
    <submittedName>
        <fullName evidence="1">ROK family protein</fullName>
    </submittedName>
</protein>
<reference evidence="1" key="1">
    <citation type="submission" date="2019-04" db="EMBL/GenBank/DDBJ databases">
        <title>Microbes associate with the intestines of laboratory mice.</title>
        <authorList>
            <person name="Navarre W."/>
            <person name="Wong E."/>
            <person name="Huang K."/>
            <person name="Tropini C."/>
            <person name="Ng K."/>
            <person name="Yu B."/>
        </authorList>
    </citation>
    <scope>NUCLEOTIDE SEQUENCE</scope>
    <source>
        <strain evidence="1">NM09_H32</strain>
    </source>
</reference>